<feature type="domain" description="SGNH hydrolase-type esterase" evidence="3">
    <location>
        <begin position="94"/>
        <end position="254"/>
    </location>
</feature>
<evidence type="ECO:0000256" key="2">
    <source>
        <dbReference type="SAM" id="SignalP"/>
    </source>
</evidence>
<keyword evidence="5" id="KW-1185">Reference proteome</keyword>
<dbReference type="Proteomes" id="UP001163293">
    <property type="component" value="Chromosome"/>
</dbReference>
<feature type="chain" id="PRO_5043657161" evidence="2">
    <location>
        <begin position="22"/>
        <end position="283"/>
    </location>
</feature>
<dbReference type="Gene3D" id="3.40.50.1110">
    <property type="entry name" value="SGNH hydrolase"/>
    <property type="match status" value="1"/>
</dbReference>
<gene>
    <name evidence="4" type="ORF">NL394_15235</name>
</gene>
<dbReference type="InterPro" id="IPR013830">
    <property type="entry name" value="SGNH_hydro"/>
</dbReference>
<sequence length="283" mass="29160">MRKASAVFRMLAPLIAVGVLAAGCGTSQPSPAATSRSAAPAAAATAAAEKPRNVTPESPAPNLPAGSLYRNPANNRNEIVLADVRHTAVLIGDSQSQPKDSWPQRGIAALGYKLYVAGMGGTGFVAANDKTGNYIDALQRGDWVLPYGSPPLIVIQGGGNDAAQKATDAQIASNAERLLAVLKKRYPGSRMAMIGTLAKGAANGGGRRTEVDALLGRVAAKNNIPFVSTGDWLTRYDAAKDLQDSVHIKPSGHEKLGKVLAGQLAALGLAPRPDSDAAPQPTS</sequence>
<organism evidence="4 5">
    <name type="scientific">Paenarthrobacter ureafaciens</name>
    <dbReference type="NCBI Taxonomy" id="37931"/>
    <lineage>
        <taxon>Bacteria</taxon>
        <taxon>Bacillati</taxon>
        <taxon>Actinomycetota</taxon>
        <taxon>Actinomycetes</taxon>
        <taxon>Micrococcales</taxon>
        <taxon>Micrococcaceae</taxon>
        <taxon>Paenarthrobacter</taxon>
    </lineage>
</organism>
<dbReference type="CDD" id="cd00229">
    <property type="entry name" value="SGNH_hydrolase"/>
    <property type="match status" value="1"/>
</dbReference>
<keyword evidence="2" id="KW-0732">Signal</keyword>
<protein>
    <submittedName>
        <fullName evidence="4">SGNH/GDSL hydrolase family protein</fullName>
    </submittedName>
</protein>
<evidence type="ECO:0000313" key="4">
    <source>
        <dbReference type="EMBL" id="UYV96404.1"/>
    </source>
</evidence>
<feature type="compositionally biased region" description="Low complexity" evidence="1">
    <location>
        <begin position="28"/>
        <end position="48"/>
    </location>
</feature>
<dbReference type="SUPFAM" id="SSF52266">
    <property type="entry name" value="SGNH hydrolase"/>
    <property type="match status" value="1"/>
</dbReference>
<name>A0AAX3EF34_PAEUR</name>
<accession>A0AAX3EF34</accession>
<proteinExistence type="predicted"/>
<dbReference type="RefSeq" id="WP_083261893.1">
    <property type="nucleotide sequence ID" value="NZ_CP043010.1"/>
</dbReference>
<dbReference type="InterPro" id="IPR036514">
    <property type="entry name" value="SGNH_hydro_sf"/>
</dbReference>
<reference evidence="4" key="1">
    <citation type="submission" date="2022-07" db="EMBL/GenBank/DDBJ databases">
        <authorList>
            <person name="Wu T."/>
        </authorList>
    </citation>
    <scope>NUCLEOTIDE SEQUENCE</scope>
    <source>
        <strain evidence="4">SD-1</strain>
    </source>
</reference>
<evidence type="ECO:0000259" key="3">
    <source>
        <dbReference type="Pfam" id="PF13472"/>
    </source>
</evidence>
<dbReference type="PROSITE" id="PS51257">
    <property type="entry name" value="PROKAR_LIPOPROTEIN"/>
    <property type="match status" value="1"/>
</dbReference>
<dbReference type="EMBL" id="CP101185">
    <property type="protein sequence ID" value="UYV96404.1"/>
    <property type="molecule type" value="Genomic_DNA"/>
</dbReference>
<dbReference type="Pfam" id="PF13472">
    <property type="entry name" value="Lipase_GDSL_2"/>
    <property type="match status" value="1"/>
</dbReference>
<evidence type="ECO:0000256" key="1">
    <source>
        <dbReference type="SAM" id="MobiDB-lite"/>
    </source>
</evidence>
<evidence type="ECO:0000313" key="5">
    <source>
        <dbReference type="Proteomes" id="UP001163293"/>
    </source>
</evidence>
<dbReference type="GO" id="GO:0016787">
    <property type="term" value="F:hydrolase activity"/>
    <property type="evidence" value="ECO:0007669"/>
    <property type="project" value="UniProtKB-KW"/>
</dbReference>
<keyword evidence="4" id="KW-0378">Hydrolase</keyword>
<feature type="region of interest" description="Disordered" evidence="1">
    <location>
        <begin position="28"/>
        <end position="70"/>
    </location>
</feature>
<dbReference type="AlphaFoldDB" id="A0AAX3EF34"/>
<feature type="signal peptide" evidence="2">
    <location>
        <begin position="1"/>
        <end position="21"/>
    </location>
</feature>